<proteinExistence type="predicted"/>
<protein>
    <submittedName>
        <fullName evidence="1">Uncharacterized protein</fullName>
    </submittedName>
</protein>
<dbReference type="EMBL" id="JAWDGP010004279">
    <property type="protein sequence ID" value="KAK3765642.1"/>
    <property type="molecule type" value="Genomic_DNA"/>
</dbReference>
<comment type="caution">
    <text evidence="1">The sequence shown here is derived from an EMBL/GenBank/DDBJ whole genome shotgun (WGS) entry which is preliminary data.</text>
</comment>
<evidence type="ECO:0000313" key="2">
    <source>
        <dbReference type="Proteomes" id="UP001283361"/>
    </source>
</evidence>
<dbReference type="InterPro" id="IPR036691">
    <property type="entry name" value="Endo/exonu/phosph_ase_sf"/>
</dbReference>
<name>A0AAE0ZBZ3_9GAST</name>
<evidence type="ECO:0000313" key="1">
    <source>
        <dbReference type="EMBL" id="KAK3765642.1"/>
    </source>
</evidence>
<keyword evidence="2" id="KW-1185">Reference proteome</keyword>
<reference evidence="1" key="1">
    <citation type="journal article" date="2023" name="G3 (Bethesda)">
        <title>A reference genome for the long-term kleptoplast-retaining sea slug Elysia crispata morphotype clarki.</title>
        <authorList>
            <person name="Eastman K.E."/>
            <person name="Pendleton A.L."/>
            <person name="Shaikh M.A."/>
            <person name="Suttiyut T."/>
            <person name="Ogas R."/>
            <person name="Tomko P."/>
            <person name="Gavelis G."/>
            <person name="Widhalm J.R."/>
            <person name="Wisecaver J.H."/>
        </authorList>
    </citation>
    <scope>NUCLEOTIDE SEQUENCE</scope>
    <source>
        <strain evidence="1">ECLA1</strain>
    </source>
</reference>
<dbReference type="SUPFAM" id="SSF56219">
    <property type="entry name" value="DNase I-like"/>
    <property type="match status" value="1"/>
</dbReference>
<dbReference type="Proteomes" id="UP001283361">
    <property type="component" value="Unassembled WGS sequence"/>
</dbReference>
<accession>A0AAE0ZBZ3</accession>
<sequence>MTSPYCTTLKSCGAGRVASQQVRIHWELAVSNLYAGGSGHAVARYWTEAAVEFGSPIIPQLVGISSGDRIKTKKKRVKVLNLASWNLRTLLDNINADRPERRTSLVARELARYNVDIEALSETRFADKAQLTELNGGLRLLDWPKW</sequence>
<dbReference type="AlphaFoldDB" id="A0AAE0ZBZ3"/>
<gene>
    <name evidence="1" type="ORF">RRG08_063679</name>
</gene>
<organism evidence="1 2">
    <name type="scientific">Elysia crispata</name>
    <name type="common">lettuce slug</name>
    <dbReference type="NCBI Taxonomy" id="231223"/>
    <lineage>
        <taxon>Eukaryota</taxon>
        <taxon>Metazoa</taxon>
        <taxon>Spiralia</taxon>
        <taxon>Lophotrochozoa</taxon>
        <taxon>Mollusca</taxon>
        <taxon>Gastropoda</taxon>
        <taxon>Heterobranchia</taxon>
        <taxon>Euthyneura</taxon>
        <taxon>Panpulmonata</taxon>
        <taxon>Sacoglossa</taxon>
        <taxon>Placobranchoidea</taxon>
        <taxon>Plakobranchidae</taxon>
        <taxon>Elysia</taxon>
    </lineage>
</organism>